<keyword evidence="7" id="KW-1185">Reference proteome</keyword>
<dbReference type="CDD" id="cd06920">
    <property type="entry name" value="NEAT"/>
    <property type="match status" value="2"/>
</dbReference>
<protein>
    <submittedName>
        <fullName evidence="6">NEAT domain-containing protein</fullName>
    </submittedName>
</protein>
<dbReference type="InterPro" id="IPR037250">
    <property type="entry name" value="NEAT_dom_sf"/>
</dbReference>
<dbReference type="NCBIfam" id="TIGR01167">
    <property type="entry name" value="LPXTG_anchor"/>
    <property type="match status" value="1"/>
</dbReference>
<feature type="region of interest" description="Disordered" evidence="3">
    <location>
        <begin position="172"/>
        <end position="194"/>
    </location>
</feature>
<evidence type="ECO:0000256" key="1">
    <source>
        <dbReference type="ARBA" id="ARBA00004196"/>
    </source>
</evidence>
<dbReference type="PROSITE" id="PS50978">
    <property type="entry name" value="NEAT"/>
    <property type="match status" value="1"/>
</dbReference>
<dbReference type="RefSeq" id="WP_225426624.1">
    <property type="nucleotide sequence ID" value="NZ_JBHSSK010000022.1"/>
</dbReference>
<feature type="signal peptide" evidence="4">
    <location>
        <begin position="1"/>
        <end position="31"/>
    </location>
</feature>
<keyword evidence="2 4" id="KW-0732">Signal</keyword>
<name>A0ABW1SSL3_9LACO</name>
<gene>
    <name evidence="6" type="ORF">ACFP1G_08515</name>
</gene>
<organism evidence="6 7">
    <name type="scientific">Levilactobacillus tongjiangensis</name>
    <dbReference type="NCBI Taxonomy" id="2486023"/>
    <lineage>
        <taxon>Bacteria</taxon>
        <taxon>Bacillati</taxon>
        <taxon>Bacillota</taxon>
        <taxon>Bacilli</taxon>
        <taxon>Lactobacillales</taxon>
        <taxon>Lactobacillaceae</taxon>
        <taxon>Levilactobacillus</taxon>
    </lineage>
</organism>
<sequence length="391" mass="41671">MQRFRRFLQVVGLLMLGIVAVSFSQSQGAHAATTLDDGIYQVPMKIIKSDSSDTSSANAFFGGMAVVRVQHGQYTVMITSNGEQYIKSMKVAGTTLTLAKTLDSQAIYQFSLAKPVSPLTTSFNLTTPMGAMKESARMTLDWKQAKSVSTDATAANLLSQAEKLVKATASSRSHSAVCQPKAPTTKSTTATSGVSQPATKSAEYWKYQVIQGDKMKKSDADQYYTDVAKVVPTKNGYQVTLNVKYAKSLKLGSRAVVPEAINGQSPQNISYGQSGSNYTMSYTFTISSLRDLTKRLIPGKIHVTVPALNISQTFPVRFRFAASGAADLASAANVSALPKKTVAKSAAAPAVNHTTSAAKLPETGHQNNLLATLVGSVLLGTLIIWGGKRHA</sequence>
<evidence type="ECO:0000259" key="5">
    <source>
        <dbReference type="PROSITE" id="PS50978"/>
    </source>
</evidence>
<feature type="domain" description="NEAT" evidence="5">
    <location>
        <begin position="35"/>
        <end position="158"/>
    </location>
</feature>
<evidence type="ECO:0000256" key="3">
    <source>
        <dbReference type="SAM" id="MobiDB-lite"/>
    </source>
</evidence>
<proteinExistence type="predicted"/>
<dbReference type="InterPro" id="IPR006635">
    <property type="entry name" value="NEAT_dom"/>
</dbReference>
<reference evidence="7" key="1">
    <citation type="journal article" date="2019" name="Int. J. Syst. Evol. Microbiol.">
        <title>The Global Catalogue of Microorganisms (GCM) 10K type strain sequencing project: providing services to taxonomists for standard genome sequencing and annotation.</title>
        <authorList>
            <consortium name="The Broad Institute Genomics Platform"/>
            <consortium name="The Broad Institute Genome Sequencing Center for Infectious Disease"/>
            <person name="Wu L."/>
            <person name="Ma J."/>
        </authorList>
    </citation>
    <scope>NUCLEOTIDE SEQUENCE [LARGE SCALE GENOMIC DNA]</scope>
    <source>
        <strain evidence="7">CCM 8905</strain>
    </source>
</reference>
<dbReference type="Gene3D" id="2.60.40.1850">
    <property type="match status" value="2"/>
</dbReference>
<dbReference type="EMBL" id="JBHSSK010000022">
    <property type="protein sequence ID" value="MFC6207519.1"/>
    <property type="molecule type" value="Genomic_DNA"/>
</dbReference>
<evidence type="ECO:0000256" key="2">
    <source>
        <dbReference type="ARBA" id="ARBA00022729"/>
    </source>
</evidence>
<feature type="chain" id="PRO_5045378520" evidence="4">
    <location>
        <begin position="32"/>
        <end position="391"/>
    </location>
</feature>
<evidence type="ECO:0000313" key="7">
    <source>
        <dbReference type="Proteomes" id="UP001596254"/>
    </source>
</evidence>
<dbReference type="Pfam" id="PF05031">
    <property type="entry name" value="NEAT"/>
    <property type="match status" value="1"/>
</dbReference>
<evidence type="ECO:0000256" key="4">
    <source>
        <dbReference type="SAM" id="SignalP"/>
    </source>
</evidence>
<accession>A0ABW1SSL3</accession>
<evidence type="ECO:0000313" key="6">
    <source>
        <dbReference type="EMBL" id="MFC6207519.1"/>
    </source>
</evidence>
<comment type="subcellular location">
    <subcellularLocation>
        <location evidence="1">Cell envelope</location>
    </subcellularLocation>
</comment>
<comment type="caution">
    <text evidence="6">The sequence shown here is derived from an EMBL/GenBank/DDBJ whole genome shotgun (WGS) entry which is preliminary data.</text>
</comment>
<dbReference type="Proteomes" id="UP001596254">
    <property type="component" value="Unassembled WGS sequence"/>
</dbReference>
<feature type="compositionally biased region" description="Low complexity" evidence="3">
    <location>
        <begin position="180"/>
        <end position="192"/>
    </location>
</feature>
<dbReference type="SUPFAM" id="SSF158911">
    <property type="entry name" value="NEAT domain-like"/>
    <property type="match status" value="2"/>
</dbReference>